<reference evidence="3 4" key="1">
    <citation type="submission" date="2017-11" db="EMBL/GenBank/DDBJ databases">
        <title>Evolution of Phototrophy in the Chloroflexi Phylum Driven by Horizontal Gene Transfer.</title>
        <authorList>
            <person name="Ward L.M."/>
            <person name="Hemp J."/>
            <person name="Shih P.M."/>
            <person name="Mcglynn S.E."/>
            <person name="Fischer W."/>
        </authorList>
    </citation>
    <scope>NUCLEOTIDE SEQUENCE [LARGE SCALE GENOMIC DNA]</scope>
    <source>
        <strain evidence="3">JP3_13</strain>
    </source>
</reference>
<evidence type="ECO:0000313" key="3">
    <source>
        <dbReference type="EMBL" id="PJF37277.1"/>
    </source>
</evidence>
<feature type="domain" description="YvlB/LiaX N-terminal" evidence="2">
    <location>
        <begin position="382"/>
        <end position="409"/>
    </location>
</feature>
<dbReference type="AlphaFoldDB" id="A0A2M8PI99"/>
<name>A0A2M8PI99_9CHLR</name>
<accession>A0A2M8PI99</accession>
<gene>
    <name evidence="3" type="ORF">CUN49_01080</name>
</gene>
<evidence type="ECO:0000313" key="4">
    <source>
        <dbReference type="Proteomes" id="UP000229681"/>
    </source>
</evidence>
<organism evidence="3 4">
    <name type="scientific">Candidatus Thermofonsia Clade 1 bacterium</name>
    <dbReference type="NCBI Taxonomy" id="2364210"/>
    <lineage>
        <taxon>Bacteria</taxon>
        <taxon>Bacillati</taxon>
        <taxon>Chloroflexota</taxon>
        <taxon>Candidatus Thermofontia</taxon>
        <taxon>Candidatus Thermofonsia Clade 1</taxon>
    </lineage>
</organism>
<comment type="caution">
    <text evidence="3">The sequence shown here is derived from an EMBL/GenBank/DDBJ whole genome shotgun (WGS) entry which is preliminary data.</text>
</comment>
<evidence type="ECO:0000256" key="1">
    <source>
        <dbReference type="SAM" id="MobiDB-lite"/>
    </source>
</evidence>
<dbReference type="Pfam" id="PF22746">
    <property type="entry name" value="SHOCT-like_DUF2089-C"/>
    <property type="match status" value="1"/>
</dbReference>
<proteinExistence type="predicted"/>
<feature type="compositionally biased region" description="Pro residues" evidence="1">
    <location>
        <begin position="359"/>
        <end position="374"/>
    </location>
</feature>
<dbReference type="InterPro" id="IPR053959">
    <property type="entry name" value="YvlB/LiaX_N"/>
</dbReference>
<evidence type="ECO:0000259" key="2">
    <source>
        <dbReference type="Pfam" id="PF22746"/>
    </source>
</evidence>
<dbReference type="Proteomes" id="UP000229681">
    <property type="component" value="Unassembled WGS sequence"/>
</dbReference>
<feature type="region of interest" description="Disordered" evidence="1">
    <location>
        <begin position="336"/>
        <end position="380"/>
    </location>
</feature>
<protein>
    <recommendedName>
        <fullName evidence="2">YvlB/LiaX N-terminal domain-containing protein</fullName>
    </recommendedName>
</protein>
<sequence length="410" mass="44663">MGDEFVWRERIEGPLQLVIRYIGGDLVLEGNQADELLISGEGAQIERRAADQLMLECDSDCHVRVPRKLSVHVSDTAGDLRATELLSALSVAHCQADLTVRNLNAPLQVQFVAADARIAEVNGNVQIGTVGADLTLRDINGEVSVDQVGADLEIKRVSGNCAVRFVGADASLKEIRGALHLDRVGADAVLTDVLGNCQIKHIGADLILDLPFIEGNSYYFGAVSADVLAKVRGGSALKLSVPHRTEKILNVRGVRLEHASEIDTIYVGECSQSCPEVQIGAIGGELQLISHGKGFSSTFEFSMPENLGEIISSQISQQLSRLEQTLSRQAERIMQRTKERAKGNARSSRAWMRPEADFAPPPRPPHPSRPPRPESPAVTEAERMAILRMVEEHKITIEEAERLLAALEGR</sequence>
<dbReference type="EMBL" id="PGTM01000007">
    <property type="protein sequence ID" value="PJF37277.1"/>
    <property type="molecule type" value="Genomic_DNA"/>
</dbReference>